<organism evidence="2 3">
    <name type="scientific">Haloprofundus marisrubri</name>
    <dbReference type="NCBI Taxonomy" id="1514971"/>
    <lineage>
        <taxon>Archaea</taxon>
        <taxon>Methanobacteriati</taxon>
        <taxon>Methanobacteriota</taxon>
        <taxon>Stenosarchaea group</taxon>
        <taxon>Halobacteria</taxon>
        <taxon>Halobacteriales</taxon>
        <taxon>Haloferacaceae</taxon>
        <taxon>Haloprofundus</taxon>
    </lineage>
</organism>
<proteinExistence type="predicted"/>
<dbReference type="InterPro" id="IPR009078">
    <property type="entry name" value="Ferritin-like_SF"/>
</dbReference>
<dbReference type="CDD" id="cd00657">
    <property type="entry name" value="Ferritin_like"/>
    <property type="match status" value="1"/>
</dbReference>
<dbReference type="InterPro" id="IPR052965">
    <property type="entry name" value="Pigment-catalase-like"/>
</dbReference>
<name>A0A0W1REL7_9EURY</name>
<dbReference type="AlphaFoldDB" id="A0A0W1REL7"/>
<dbReference type="PANTHER" id="PTHR31694">
    <property type="entry name" value="DESICCATION-LIKE PROTEIN"/>
    <property type="match status" value="1"/>
</dbReference>
<evidence type="ECO:0000313" key="2">
    <source>
        <dbReference type="EMBL" id="KTG11053.1"/>
    </source>
</evidence>
<dbReference type="Gene3D" id="1.20.1260.10">
    <property type="match status" value="1"/>
</dbReference>
<accession>A0A0W1REL7</accession>
<dbReference type="InterPro" id="IPR012347">
    <property type="entry name" value="Ferritin-like"/>
</dbReference>
<evidence type="ECO:0000256" key="1">
    <source>
        <dbReference type="SAM" id="MobiDB-lite"/>
    </source>
</evidence>
<dbReference type="STRING" id="1514971.AUR64_06565"/>
<dbReference type="PROSITE" id="PS51318">
    <property type="entry name" value="TAT"/>
    <property type="match status" value="1"/>
</dbReference>
<dbReference type="PANTHER" id="PTHR31694:SF26">
    <property type="entry name" value="OS05G0151100 PROTEIN"/>
    <property type="match status" value="1"/>
</dbReference>
<dbReference type="Proteomes" id="UP000054387">
    <property type="component" value="Unassembled WGS sequence"/>
</dbReference>
<feature type="region of interest" description="Disordered" evidence="1">
    <location>
        <begin position="1"/>
        <end position="23"/>
    </location>
</feature>
<feature type="compositionally biased region" description="Basic and acidic residues" evidence="1">
    <location>
        <begin position="1"/>
        <end position="12"/>
    </location>
</feature>
<sequence length="236" mass="25317">MTDENTRDDTASGRRTLSDWTPDRRSFLSNTAKAGGIGAMLALGGAGTAAADDHTGDGDGDEMEGPSDVDILNYALTLEKLEYEFYEEGLSMFDERDIANANSVARLDASIRWSVTDFIGVIRDHEKAHVDVLTSTIEDLGGTPVEPEFQFPLEDANEFIATAQVLENTGVAAYAGAAPLIQNADLIPPALSIHSVEARHAGMLNLANGEIPFPNAFDEALSMDEVLEAVEPFVVE</sequence>
<reference evidence="2 3" key="1">
    <citation type="submission" date="2015-12" db="EMBL/GenBank/DDBJ databases">
        <title>Haloprofundus marisrubri gen. nov., sp. nov., an extremely halophilic archaeon isolated from the Discovery deep brine-seawater interface in the Red Sea.</title>
        <authorList>
            <person name="Zhang G."/>
            <person name="Stingl U."/>
            <person name="Rashid M."/>
        </authorList>
    </citation>
    <scope>NUCLEOTIDE SEQUENCE [LARGE SCALE GENOMIC DNA]</scope>
    <source>
        <strain evidence="2 3">SB9</strain>
    </source>
</reference>
<dbReference type="EMBL" id="LOPU01000016">
    <property type="protein sequence ID" value="KTG11053.1"/>
    <property type="molecule type" value="Genomic_DNA"/>
</dbReference>
<gene>
    <name evidence="2" type="ORF">AUR64_06565</name>
</gene>
<dbReference type="OrthoDB" id="201781at2157"/>
<dbReference type="InterPro" id="IPR006311">
    <property type="entry name" value="TAT_signal"/>
</dbReference>
<dbReference type="Pfam" id="PF13668">
    <property type="entry name" value="Ferritin_2"/>
    <property type="match status" value="1"/>
</dbReference>
<evidence type="ECO:0008006" key="4">
    <source>
        <dbReference type="Google" id="ProtNLM"/>
    </source>
</evidence>
<evidence type="ECO:0000313" key="3">
    <source>
        <dbReference type="Proteomes" id="UP000054387"/>
    </source>
</evidence>
<protein>
    <recommendedName>
        <fullName evidence="4">Tat (Twin-arginine translocation) pathway signal sequence containing protein</fullName>
    </recommendedName>
</protein>
<dbReference type="SUPFAM" id="SSF47240">
    <property type="entry name" value="Ferritin-like"/>
    <property type="match status" value="1"/>
</dbReference>
<keyword evidence="3" id="KW-1185">Reference proteome</keyword>
<comment type="caution">
    <text evidence="2">The sequence shown here is derived from an EMBL/GenBank/DDBJ whole genome shotgun (WGS) entry which is preliminary data.</text>
</comment>
<dbReference type="RefSeq" id="WP_058580852.1">
    <property type="nucleotide sequence ID" value="NZ_LOPU01000016.1"/>
</dbReference>